<dbReference type="GO" id="GO:0016491">
    <property type="term" value="F:oxidoreductase activity"/>
    <property type="evidence" value="ECO:0007669"/>
    <property type="project" value="UniProtKB-KW"/>
</dbReference>
<evidence type="ECO:0000256" key="1">
    <source>
        <dbReference type="ARBA" id="ARBA00022630"/>
    </source>
</evidence>
<evidence type="ECO:0000256" key="2">
    <source>
        <dbReference type="ARBA" id="ARBA00022827"/>
    </source>
</evidence>
<evidence type="ECO:0000256" key="3">
    <source>
        <dbReference type="ARBA" id="ARBA00023002"/>
    </source>
</evidence>
<dbReference type="InterPro" id="IPR050346">
    <property type="entry name" value="FMO-like"/>
</dbReference>
<proteinExistence type="predicted"/>
<dbReference type="Pfam" id="PF13738">
    <property type="entry name" value="Pyr_redox_3"/>
    <property type="match status" value="1"/>
</dbReference>
<protein>
    <recommendedName>
        <fullName evidence="6">L-ornithine N(5)-oxygenase</fullName>
    </recommendedName>
</protein>
<keyword evidence="5" id="KW-1185">Reference proteome</keyword>
<comment type="caution">
    <text evidence="4">The sequence shown here is derived from an EMBL/GenBank/DDBJ whole genome shotgun (WGS) entry which is preliminary data.</text>
</comment>
<dbReference type="PANTHER" id="PTHR23023">
    <property type="entry name" value="DIMETHYLANILINE MONOOXYGENASE"/>
    <property type="match status" value="1"/>
</dbReference>
<dbReference type="AlphaFoldDB" id="A0AAV9N9J1"/>
<accession>A0AAV9N9J1</accession>
<dbReference type="GeneID" id="89970713"/>
<dbReference type="RefSeq" id="XP_064706340.1">
    <property type="nucleotide sequence ID" value="XM_064846115.1"/>
</dbReference>
<organism evidence="4 5">
    <name type="scientific">Exophiala bonariae</name>
    <dbReference type="NCBI Taxonomy" id="1690606"/>
    <lineage>
        <taxon>Eukaryota</taxon>
        <taxon>Fungi</taxon>
        <taxon>Dikarya</taxon>
        <taxon>Ascomycota</taxon>
        <taxon>Pezizomycotina</taxon>
        <taxon>Eurotiomycetes</taxon>
        <taxon>Chaetothyriomycetidae</taxon>
        <taxon>Chaetothyriales</taxon>
        <taxon>Herpotrichiellaceae</taxon>
        <taxon>Exophiala</taxon>
    </lineage>
</organism>
<dbReference type="Proteomes" id="UP001358417">
    <property type="component" value="Unassembled WGS sequence"/>
</dbReference>
<evidence type="ECO:0008006" key="6">
    <source>
        <dbReference type="Google" id="ProtNLM"/>
    </source>
</evidence>
<sequence>MASTGVTDKADLVVIGSGWNGLCSAKTYHQCHPQANVIVLDDQPTIGGVWAEHRLYPGLKTNNMRGNYEFGDFTFQQAGLDVKHGVHILGDEVHEYLKRYSQHFDIYQHIRFNVKVISAEHLSDSRGWLLSTTEKNSHKIKQILTRRLIVATGLTSDAFVPQIPGSDTDGAPPMVHVKDFQDRSDQLFKSAKRATILGGTKSAWDASYAFATAGIPVDWIIRESGHGPVWMSPAFFDKKRDILLERLVHTRAVSLFSPCAWGNEDNYGWVRRFLHNTRIGRWCVSKYWGYMQHRLVRTNGYGEHDEVKKLQPWVDIFWIAGSLSILNYKSNFFDLVRSGMIKVHIADISELGDHEIHLSNNSIIPSDVLICSTGWRHRPAIEFLPKGIEFSLGIPTSSSNPDPQSVAKVDAELMERFPALRKQPTLNSRYKPMGGVKPSESLAEPYRLYRFMVPPTLYEERSIAFAGIVQSISTVYIAMAQALWVTAYFDGFKPSLLVACKSEEDQKKKIKWDTLLHTQYGKWRCPGGYGSRFPDFVYDGIPYLDLLLRDLELKNKRKSSLWKELFEPYLTTDYAGLVDEWRIKSA</sequence>
<gene>
    <name evidence="4" type="ORF">LTR84_002505</name>
</gene>
<dbReference type="EMBL" id="JAVRRD010000013">
    <property type="protein sequence ID" value="KAK5052640.1"/>
    <property type="molecule type" value="Genomic_DNA"/>
</dbReference>
<reference evidence="4 5" key="1">
    <citation type="submission" date="2023-08" db="EMBL/GenBank/DDBJ databases">
        <title>Black Yeasts Isolated from many extreme environments.</title>
        <authorList>
            <person name="Coleine C."/>
            <person name="Stajich J.E."/>
            <person name="Selbmann L."/>
        </authorList>
    </citation>
    <scope>NUCLEOTIDE SEQUENCE [LARGE SCALE GENOMIC DNA]</scope>
    <source>
        <strain evidence="4 5">CCFEE 5792</strain>
    </source>
</reference>
<keyword evidence="3" id="KW-0560">Oxidoreductase</keyword>
<evidence type="ECO:0000313" key="5">
    <source>
        <dbReference type="Proteomes" id="UP001358417"/>
    </source>
</evidence>
<dbReference type="Gene3D" id="3.50.50.60">
    <property type="entry name" value="FAD/NAD(P)-binding domain"/>
    <property type="match status" value="1"/>
</dbReference>
<dbReference type="SUPFAM" id="SSF51905">
    <property type="entry name" value="FAD/NAD(P)-binding domain"/>
    <property type="match status" value="1"/>
</dbReference>
<keyword evidence="2" id="KW-0274">FAD</keyword>
<evidence type="ECO:0000313" key="4">
    <source>
        <dbReference type="EMBL" id="KAK5052640.1"/>
    </source>
</evidence>
<keyword evidence="1" id="KW-0285">Flavoprotein</keyword>
<name>A0AAV9N9J1_9EURO</name>
<dbReference type="InterPro" id="IPR036188">
    <property type="entry name" value="FAD/NAD-bd_sf"/>
</dbReference>